<comment type="pathway">
    <text evidence="11">Cell wall biogenesis; peptidoglycan biosynthesis.</text>
</comment>
<dbReference type="AlphaFoldDB" id="A0A1F8DJL5"/>
<evidence type="ECO:0000256" key="4">
    <source>
        <dbReference type="ARBA" id="ARBA00022618"/>
    </source>
</evidence>
<dbReference type="GO" id="GO:0051301">
    <property type="term" value="P:cell division"/>
    <property type="evidence" value="ECO:0007669"/>
    <property type="project" value="UniProtKB-KW"/>
</dbReference>
<feature type="domain" description="Mur ligase N-terminal catalytic" evidence="13">
    <location>
        <begin position="15"/>
        <end position="87"/>
    </location>
</feature>
<organism evidence="16 17">
    <name type="scientific">Candidatus Woesebacteria bacterium RIFOXYD1_FULL_43_18</name>
    <dbReference type="NCBI Taxonomy" id="1802551"/>
    <lineage>
        <taxon>Bacteria</taxon>
        <taxon>Candidatus Woeseibacteriota</taxon>
    </lineage>
</organism>
<evidence type="ECO:0000259" key="13">
    <source>
        <dbReference type="Pfam" id="PF01225"/>
    </source>
</evidence>
<comment type="caution">
    <text evidence="16">The sequence shown here is derived from an EMBL/GenBank/DDBJ whole genome shotgun (WGS) entry which is preliminary data.</text>
</comment>
<keyword evidence="2 11" id="KW-0963">Cytoplasm</keyword>
<comment type="PTM">
    <text evidence="11">Carboxylation is probably crucial for Mg(2+) binding and, consequently, for the gamma-phosphate positioning of ATP.</text>
</comment>
<dbReference type="Gene3D" id="3.90.550.10">
    <property type="entry name" value="Spore Coat Polysaccharide Biosynthesis Protein SpsA, Chain A"/>
    <property type="match status" value="1"/>
</dbReference>
<evidence type="ECO:0000256" key="6">
    <source>
        <dbReference type="ARBA" id="ARBA00022840"/>
    </source>
</evidence>
<feature type="binding site" evidence="11">
    <location>
        <position position="22"/>
    </location>
    <ligand>
        <name>UDP-N-acetyl-alpha-D-muramoyl-L-alanyl-D-glutamate</name>
        <dbReference type="ChEBI" id="CHEBI:83900"/>
    </ligand>
</feature>
<dbReference type="SUPFAM" id="SSF53244">
    <property type="entry name" value="MurD-like peptide ligases, peptide-binding domain"/>
    <property type="match status" value="1"/>
</dbReference>
<evidence type="ECO:0000256" key="10">
    <source>
        <dbReference type="ARBA" id="ARBA00023316"/>
    </source>
</evidence>
<dbReference type="InterPro" id="IPR000713">
    <property type="entry name" value="Mur_ligase_N"/>
</dbReference>
<evidence type="ECO:0000256" key="11">
    <source>
        <dbReference type="HAMAP-Rule" id="MF_00208"/>
    </source>
</evidence>
<dbReference type="EMBL" id="MGIL01000004">
    <property type="protein sequence ID" value="OGM88811.1"/>
    <property type="molecule type" value="Genomic_DNA"/>
</dbReference>
<evidence type="ECO:0000259" key="14">
    <source>
        <dbReference type="Pfam" id="PF02875"/>
    </source>
</evidence>
<keyword evidence="6 11" id="KW-0067">ATP-binding</keyword>
<keyword evidence="8 11" id="KW-0573">Peptidoglycan synthesis</keyword>
<dbReference type="GO" id="GO:0008360">
    <property type="term" value="P:regulation of cell shape"/>
    <property type="evidence" value="ECO:0007669"/>
    <property type="project" value="UniProtKB-KW"/>
</dbReference>
<dbReference type="InterPro" id="IPR005761">
    <property type="entry name" value="UDP-N-AcMur-Glu-dNH2Pim_ligase"/>
</dbReference>
<dbReference type="GO" id="GO:0071555">
    <property type="term" value="P:cell wall organization"/>
    <property type="evidence" value="ECO:0007669"/>
    <property type="project" value="UniProtKB-KW"/>
</dbReference>
<keyword evidence="4 11" id="KW-0132">Cell division</keyword>
<dbReference type="InterPro" id="IPR018109">
    <property type="entry name" value="Folylpolyglutamate_synth_CS"/>
</dbReference>
<comment type="similarity">
    <text evidence="1 11">Belongs to the MurCDEF family. MurE subfamily.</text>
</comment>
<dbReference type="PANTHER" id="PTHR23135:SF4">
    <property type="entry name" value="UDP-N-ACETYLMURAMOYL-L-ALANYL-D-GLUTAMATE--2,6-DIAMINOPIMELATE LIGASE MURE HOMOLOG, CHLOROPLASTIC"/>
    <property type="match status" value="1"/>
</dbReference>
<feature type="domain" description="Mur ligase C-terminal" evidence="14">
    <location>
        <begin position="264"/>
        <end position="395"/>
    </location>
</feature>
<evidence type="ECO:0000256" key="2">
    <source>
        <dbReference type="ARBA" id="ARBA00022490"/>
    </source>
</evidence>
<reference evidence="16 17" key="1">
    <citation type="journal article" date="2016" name="Nat. Commun.">
        <title>Thousands of microbial genomes shed light on interconnected biogeochemical processes in an aquifer system.</title>
        <authorList>
            <person name="Anantharaman K."/>
            <person name="Brown C.T."/>
            <person name="Hug L.A."/>
            <person name="Sharon I."/>
            <person name="Castelle C.J."/>
            <person name="Probst A.J."/>
            <person name="Thomas B.C."/>
            <person name="Singh A."/>
            <person name="Wilkins M.J."/>
            <person name="Karaoz U."/>
            <person name="Brodie E.L."/>
            <person name="Williams K.H."/>
            <person name="Hubbard S.S."/>
            <person name="Banfield J.F."/>
        </authorList>
    </citation>
    <scope>NUCLEOTIDE SEQUENCE [LARGE SCALE GENOMIC DNA]</scope>
</reference>
<dbReference type="EC" id="6.3.2.-" evidence="11"/>
<keyword evidence="3 11" id="KW-0436">Ligase</keyword>
<gene>
    <name evidence="11" type="primary">murE</name>
    <name evidence="16" type="ORF">A2573_00205</name>
</gene>
<dbReference type="Gene3D" id="3.40.1190.10">
    <property type="entry name" value="Mur-like, catalytic domain"/>
    <property type="match status" value="1"/>
</dbReference>
<feature type="domain" description="Mur ligase central" evidence="15">
    <location>
        <begin position="99"/>
        <end position="217"/>
    </location>
</feature>
<dbReference type="Pfam" id="PF00483">
    <property type="entry name" value="NTP_transferase"/>
    <property type="match status" value="1"/>
</dbReference>
<feature type="binding site" evidence="11">
    <location>
        <position position="172"/>
    </location>
    <ligand>
        <name>UDP-N-acetyl-alpha-D-muramoyl-L-alanyl-D-glutamate</name>
        <dbReference type="ChEBI" id="CHEBI:83900"/>
    </ligand>
</feature>
<dbReference type="InterPro" id="IPR013221">
    <property type="entry name" value="Mur_ligase_cen"/>
</dbReference>
<dbReference type="GO" id="GO:0009252">
    <property type="term" value="P:peptidoglycan biosynthetic process"/>
    <property type="evidence" value="ECO:0007669"/>
    <property type="project" value="UniProtKB-UniRule"/>
</dbReference>
<evidence type="ECO:0000256" key="9">
    <source>
        <dbReference type="ARBA" id="ARBA00023306"/>
    </source>
</evidence>
<evidence type="ECO:0000313" key="16">
    <source>
        <dbReference type="EMBL" id="OGM88811.1"/>
    </source>
</evidence>
<feature type="domain" description="Nucleotidyl transferase" evidence="12">
    <location>
        <begin position="427"/>
        <end position="663"/>
    </location>
</feature>
<evidence type="ECO:0000313" key="17">
    <source>
        <dbReference type="Proteomes" id="UP000177596"/>
    </source>
</evidence>
<sequence>MFKNIGELREHVAEFTGITADSRLVKQGFIFVATHGLTSDGHDFIPQAVEKGAKAIVGESDLAKSFKNYIKVPDSKAALGDLASEFYGNPSKRLKVIGVTGTKGKTTTAHLIYHILKTLGKKAGILSSISVPGLHVTTPDVILLQKMLKEFADKGYEYAVIEVSSHGIDQKRIAGVKFDAAVLTNVAPEHLDYHKTFKEYKKTKMSFVNSAGFKIIAPKKTAINLLPGLFNNLNVEASVMTLEKFGIKRDEVIAAVESFELPEGRLTEVPNKLGIKIIIDFAHTPDSLEAVLTHLKTQTKGKLISVFGCAGERDTRKRFKMGKVSVRLADKSVFTAEDPRSEDIFKILANMASGAKSGGKKEGEDFFRIAERREALAFALSIARPGDTLAILGKGHENSMAYDGYEHPWKDKEAVITLLSAQDKTSAIILAAGKGTRMASLVPKVLRKICGKPMIAYTLENLRKAGISDITIVVGFRKNLVIREIGGAVKFAVQKNPKGGTADAAKAGFEKVNKKSSTLVVINGDDSAFYKAETIKNILKIHTQRERKLTFVSLMKENPTGLGRVIRGENGLITKIVEEKDATPEEREIKEINDGLYIFDKDWFAGNIKKIRKGKQGEFYLVDMVKLAIDQGERMATYTLPDDSEWQGVNTPEQLEEANKKMARLLTTDE</sequence>
<comment type="cofactor">
    <cofactor evidence="11">
        <name>Mg(2+)</name>
        <dbReference type="ChEBI" id="CHEBI:18420"/>
    </cofactor>
</comment>
<evidence type="ECO:0000256" key="5">
    <source>
        <dbReference type="ARBA" id="ARBA00022741"/>
    </source>
</evidence>
<dbReference type="Gene3D" id="3.40.1390.10">
    <property type="entry name" value="MurE/MurF, N-terminal domain"/>
    <property type="match status" value="1"/>
</dbReference>
<feature type="binding site" evidence="11">
    <location>
        <begin position="101"/>
        <end position="107"/>
    </location>
    <ligand>
        <name>ATP</name>
        <dbReference type="ChEBI" id="CHEBI:30616"/>
    </ligand>
</feature>
<dbReference type="PROSITE" id="PS01011">
    <property type="entry name" value="FOLYLPOLYGLU_SYNT_1"/>
    <property type="match status" value="1"/>
</dbReference>
<dbReference type="Pfam" id="PF08245">
    <property type="entry name" value="Mur_ligase_M"/>
    <property type="match status" value="1"/>
</dbReference>
<dbReference type="HAMAP" id="MF_00208">
    <property type="entry name" value="MurE"/>
    <property type="match status" value="1"/>
</dbReference>
<dbReference type="Pfam" id="PF01225">
    <property type="entry name" value="Mur_ligase"/>
    <property type="match status" value="1"/>
</dbReference>
<evidence type="ECO:0000256" key="7">
    <source>
        <dbReference type="ARBA" id="ARBA00022960"/>
    </source>
</evidence>
<feature type="binding site" evidence="11">
    <location>
        <position position="170"/>
    </location>
    <ligand>
        <name>UDP-N-acetyl-alpha-D-muramoyl-L-alanyl-D-glutamate</name>
        <dbReference type="ChEBI" id="CHEBI:83900"/>
    </ligand>
</feature>
<dbReference type="PANTHER" id="PTHR23135">
    <property type="entry name" value="MUR LIGASE FAMILY MEMBER"/>
    <property type="match status" value="1"/>
</dbReference>
<dbReference type="GO" id="GO:0005737">
    <property type="term" value="C:cytoplasm"/>
    <property type="evidence" value="ECO:0007669"/>
    <property type="project" value="UniProtKB-SubCell"/>
</dbReference>
<keyword evidence="5 11" id="KW-0547">Nucleotide-binding</keyword>
<evidence type="ECO:0000259" key="12">
    <source>
        <dbReference type="Pfam" id="PF00483"/>
    </source>
</evidence>
<name>A0A1F8DJL5_9BACT</name>
<comment type="function">
    <text evidence="11">Catalyzes the addition of an amino acid to the nucleotide precursor UDP-N-acetylmuramoyl-L-alanyl-D-glutamate (UMAG) in the biosynthesis of bacterial cell-wall peptidoglycan.</text>
</comment>
<keyword evidence="9 11" id="KW-0131">Cell cycle</keyword>
<dbReference type="SUPFAM" id="SSF63418">
    <property type="entry name" value="MurE/MurF N-terminal domain"/>
    <property type="match status" value="1"/>
</dbReference>
<keyword evidence="10 11" id="KW-0961">Cell wall biogenesis/degradation</keyword>
<dbReference type="SUPFAM" id="SSF53623">
    <property type="entry name" value="MurD-like peptide ligases, catalytic domain"/>
    <property type="match status" value="1"/>
</dbReference>
<dbReference type="Pfam" id="PF02875">
    <property type="entry name" value="Mur_ligase_C"/>
    <property type="match status" value="1"/>
</dbReference>
<keyword evidence="11" id="KW-0460">Magnesium</keyword>
<feature type="binding site" evidence="11">
    <location>
        <begin position="137"/>
        <end position="138"/>
    </location>
    <ligand>
        <name>UDP-N-acetyl-alpha-D-muramoyl-L-alanyl-D-glutamate</name>
        <dbReference type="ChEBI" id="CHEBI:83900"/>
    </ligand>
</feature>
<evidence type="ECO:0000259" key="15">
    <source>
        <dbReference type="Pfam" id="PF08245"/>
    </source>
</evidence>
<dbReference type="InterPro" id="IPR036565">
    <property type="entry name" value="Mur-like_cat_sf"/>
</dbReference>
<keyword evidence="7 11" id="KW-0133">Cell shape</keyword>
<dbReference type="Gene3D" id="3.90.190.20">
    <property type="entry name" value="Mur ligase, C-terminal domain"/>
    <property type="match status" value="1"/>
</dbReference>
<dbReference type="InterPro" id="IPR029044">
    <property type="entry name" value="Nucleotide-diphossugar_trans"/>
</dbReference>
<dbReference type="GO" id="GO:0000287">
    <property type="term" value="F:magnesium ion binding"/>
    <property type="evidence" value="ECO:0007669"/>
    <property type="project" value="UniProtKB-UniRule"/>
</dbReference>
<dbReference type="InterPro" id="IPR005835">
    <property type="entry name" value="NTP_transferase_dom"/>
</dbReference>
<dbReference type="SUPFAM" id="SSF53448">
    <property type="entry name" value="Nucleotide-diphospho-sugar transferases"/>
    <property type="match status" value="1"/>
</dbReference>
<dbReference type="InterPro" id="IPR035911">
    <property type="entry name" value="MurE/MurF_N"/>
</dbReference>
<feature type="modified residue" description="N6-carboxylysine" evidence="11">
    <location>
        <position position="204"/>
    </location>
</feature>
<dbReference type="Proteomes" id="UP000177596">
    <property type="component" value="Unassembled WGS sequence"/>
</dbReference>
<dbReference type="CDD" id="cd02540">
    <property type="entry name" value="GT2_GlmU_N_bac"/>
    <property type="match status" value="1"/>
</dbReference>
<evidence type="ECO:0000256" key="3">
    <source>
        <dbReference type="ARBA" id="ARBA00022598"/>
    </source>
</evidence>
<accession>A0A1F8DJL5</accession>
<comment type="subcellular location">
    <subcellularLocation>
        <location evidence="11">Cytoplasm</location>
    </subcellularLocation>
</comment>
<dbReference type="InterPro" id="IPR036615">
    <property type="entry name" value="Mur_ligase_C_dom_sf"/>
</dbReference>
<feature type="binding site" evidence="11">
    <location>
        <position position="164"/>
    </location>
    <ligand>
        <name>UDP-N-acetyl-alpha-D-muramoyl-L-alanyl-D-glutamate</name>
        <dbReference type="ChEBI" id="CHEBI:83900"/>
    </ligand>
</feature>
<dbReference type="GO" id="GO:0004326">
    <property type="term" value="F:tetrahydrofolylpolyglutamate synthase activity"/>
    <property type="evidence" value="ECO:0007669"/>
    <property type="project" value="InterPro"/>
</dbReference>
<protein>
    <recommendedName>
        <fullName evidence="11">UDP-N-acetylmuramyl-tripeptide synthetase</fullName>
        <ecNumber evidence="11">6.3.2.-</ecNumber>
    </recommendedName>
    <alternativeName>
        <fullName evidence="11">UDP-MurNAc-tripeptide synthetase</fullName>
    </alternativeName>
</protein>
<evidence type="ECO:0000256" key="1">
    <source>
        <dbReference type="ARBA" id="ARBA00005898"/>
    </source>
</evidence>
<comment type="caution">
    <text evidence="11">Lacks conserved residue(s) required for the propagation of feature annotation.</text>
</comment>
<dbReference type="InterPro" id="IPR004101">
    <property type="entry name" value="Mur_ligase_C"/>
</dbReference>
<dbReference type="GO" id="GO:0005524">
    <property type="term" value="F:ATP binding"/>
    <property type="evidence" value="ECO:0007669"/>
    <property type="project" value="UniProtKB-UniRule"/>
</dbReference>
<proteinExistence type="inferred from homology"/>
<evidence type="ECO:0000256" key="8">
    <source>
        <dbReference type="ARBA" id="ARBA00022984"/>
    </source>
</evidence>
<dbReference type="UniPathway" id="UPA00219"/>